<keyword evidence="1" id="KW-1017">Isopeptide bond</keyword>
<evidence type="ECO:0000256" key="1">
    <source>
        <dbReference type="ARBA" id="ARBA00022499"/>
    </source>
</evidence>
<dbReference type="PANTHER" id="PTHR10666">
    <property type="entry name" value="UBIQUITIN"/>
    <property type="match status" value="1"/>
</dbReference>
<dbReference type="AlphaFoldDB" id="A0A8J5WIP3"/>
<dbReference type="OrthoDB" id="604226at2759"/>
<name>A0A8J5WIP3_ZIZPA</name>
<feature type="domain" description="Ubiquitin-like" evidence="2">
    <location>
        <begin position="1"/>
        <end position="64"/>
    </location>
</feature>
<protein>
    <recommendedName>
        <fullName evidence="2">Ubiquitin-like domain-containing protein</fullName>
    </recommendedName>
</protein>
<evidence type="ECO:0000259" key="2">
    <source>
        <dbReference type="PROSITE" id="PS50053"/>
    </source>
</evidence>
<evidence type="ECO:0000313" key="3">
    <source>
        <dbReference type="EMBL" id="KAG8091950.1"/>
    </source>
</evidence>
<dbReference type="SMART" id="SM00213">
    <property type="entry name" value="UBQ"/>
    <property type="match status" value="3"/>
</dbReference>
<proteinExistence type="predicted"/>
<dbReference type="InterPro" id="IPR000626">
    <property type="entry name" value="Ubiquitin-like_dom"/>
</dbReference>
<dbReference type="Proteomes" id="UP000729402">
    <property type="component" value="Unassembled WGS sequence"/>
</dbReference>
<dbReference type="Pfam" id="PF00240">
    <property type="entry name" value="ubiquitin"/>
    <property type="match status" value="3"/>
</dbReference>
<comment type="caution">
    <text evidence="3">The sequence shown here is derived from an EMBL/GenBank/DDBJ whole genome shotgun (WGS) entry which is preliminary data.</text>
</comment>
<organism evidence="3 4">
    <name type="scientific">Zizania palustris</name>
    <name type="common">Northern wild rice</name>
    <dbReference type="NCBI Taxonomy" id="103762"/>
    <lineage>
        <taxon>Eukaryota</taxon>
        <taxon>Viridiplantae</taxon>
        <taxon>Streptophyta</taxon>
        <taxon>Embryophyta</taxon>
        <taxon>Tracheophyta</taxon>
        <taxon>Spermatophyta</taxon>
        <taxon>Magnoliopsida</taxon>
        <taxon>Liliopsida</taxon>
        <taxon>Poales</taxon>
        <taxon>Poaceae</taxon>
        <taxon>BOP clade</taxon>
        <taxon>Oryzoideae</taxon>
        <taxon>Oryzeae</taxon>
        <taxon>Zizaniinae</taxon>
        <taxon>Zizania</taxon>
    </lineage>
</organism>
<evidence type="ECO:0000313" key="4">
    <source>
        <dbReference type="Proteomes" id="UP000729402"/>
    </source>
</evidence>
<sequence>MMKTVTLDVNCSDTVDQIKSKFSAIEGIDKSTQEMFFSGMHLKNENTIAHYNIMTNSSVDLYVTDGIQIFVKIPSVGKTIKLNVKKSSTVSDVKAEIEQVEGICMNKQILMYAGRQLEDNHMITQCDFRNDQTLVLVCPTDTSDTLVGLPVCSQVLTGMQSGVGMVFPDSQTLQDQRVKNNDTVLLKENVQFFVKTWEGRTLIMVLKKSDSVKEITKRIEEKLLLKEDMYYLCHRGFVLYPWDTLQNHKVVNNSTIYIRLRNSVFMDPKAKKG</sequence>
<reference evidence="3" key="1">
    <citation type="journal article" date="2021" name="bioRxiv">
        <title>Whole Genome Assembly and Annotation of Northern Wild Rice, Zizania palustris L., Supports a Whole Genome Duplication in the Zizania Genus.</title>
        <authorList>
            <person name="Haas M."/>
            <person name="Kono T."/>
            <person name="Macchietto M."/>
            <person name="Millas R."/>
            <person name="McGilp L."/>
            <person name="Shao M."/>
            <person name="Duquette J."/>
            <person name="Hirsch C.N."/>
            <person name="Kimball J."/>
        </authorList>
    </citation>
    <scope>NUCLEOTIDE SEQUENCE</scope>
    <source>
        <tissue evidence="3">Fresh leaf tissue</tissue>
    </source>
</reference>
<reference evidence="3" key="2">
    <citation type="submission" date="2021-02" db="EMBL/GenBank/DDBJ databases">
        <authorList>
            <person name="Kimball J.A."/>
            <person name="Haas M.W."/>
            <person name="Macchietto M."/>
            <person name="Kono T."/>
            <person name="Duquette J."/>
            <person name="Shao M."/>
        </authorList>
    </citation>
    <scope>NUCLEOTIDE SEQUENCE</scope>
    <source>
        <tissue evidence="3">Fresh leaf tissue</tissue>
    </source>
</reference>
<accession>A0A8J5WIP3</accession>
<dbReference type="GO" id="GO:0003729">
    <property type="term" value="F:mRNA binding"/>
    <property type="evidence" value="ECO:0007669"/>
    <property type="project" value="UniProtKB-ARBA"/>
</dbReference>
<keyword evidence="4" id="KW-1185">Reference proteome</keyword>
<dbReference type="PROSITE" id="PS50053">
    <property type="entry name" value="UBIQUITIN_2"/>
    <property type="match status" value="3"/>
</dbReference>
<gene>
    <name evidence="3" type="ORF">GUJ93_ZPchr0012g20231</name>
</gene>
<dbReference type="InterPro" id="IPR050158">
    <property type="entry name" value="Ubiquitin_ubiquitin-like"/>
</dbReference>
<dbReference type="EMBL" id="JAAALK010000080">
    <property type="protein sequence ID" value="KAG8091950.1"/>
    <property type="molecule type" value="Genomic_DNA"/>
</dbReference>
<feature type="domain" description="Ubiquitin-like" evidence="2">
    <location>
        <begin position="67"/>
        <end position="137"/>
    </location>
</feature>
<feature type="domain" description="Ubiquitin-like" evidence="2">
    <location>
        <begin position="190"/>
        <end position="261"/>
    </location>
</feature>
<dbReference type="FunFam" id="3.10.20.90:FF:000211">
    <property type="entry name" value="Polyubiquitin 9"/>
    <property type="match status" value="1"/>
</dbReference>